<dbReference type="AlphaFoldDB" id="A0A9P3GP43"/>
<dbReference type="EMBL" id="BPQB01000106">
    <property type="protein sequence ID" value="GJE99318.1"/>
    <property type="molecule type" value="Genomic_DNA"/>
</dbReference>
<keyword evidence="2" id="KW-1185">Reference proteome</keyword>
<comment type="caution">
    <text evidence="1">The sequence shown here is derived from an EMBL/GenBank/DDBJ whole genome shotgun (WGS) entry which is preliminary data.</text>
</comment>
<proteinExistence type="predicted"/>
<dbReference type="Proteomes" id="UP000703269">
    <property type="component" value="Unassembled WGS sequence"/>
</dbReference>
<reference evidence="1 2" key="1">
    <citation type="submission" date="2021-08" db="EMBL/GenBank/DDBJ databases">
        <title>Draft Genome Sequence of Phanerochaete sordida strain YK-624.</title>
        <authorList>
            <person name="Mori T."/>
            <person name="Dohra H."/>
            <person name="Suzuki T."/>
            <person name="Kawagishi H."/>
            <person name="Hirai H."/>
        </authorList>
    </citation>
    <scope>NUCLEOTIDE SEQUENCE [LARGE SCALE GENOMIC DNA]</scope>
    <source>
        <strain evidence="1 2">YK-624</strain>
    </source>
</reference>
<organism evidence="1 2">
    <name type="scientific">Phanerochaete sordida</name>
    <dbReference type="NCBI Taxonomy" id="48140"/>
    <lineage>
        <taxon>Eukaryota</taxon>
        <taxon>Fungi</taxon>
        <taxon>Dikarya</taxon>
        <taxon>Basidiomycota</taxon>
        <taxon>Agaricomycotina</taxon>
        <taxon>Agaricomycetes</taxon>
        <taxon>Polyporales</taxon>
        <taxon>Phanerochaetaceae</taxon>
        <taxon>Phanerochaete</taxon>
    </lineage>
</organism>
<name>A0A9P3GP43_9APHY</name>
<gene>
    <name evidence="1" type="ORF">PsYK624_155720</name>
</gene>
<evidence type="ECO:0000313" key="2">
    <source>
        <dbReference type="Proteomes" id="UP000703269"/>
    </source>
</evidence>
<accession>A0A9P3GP43</accession>
<sequence length="105" mass="11493">MQDNIHYLSPGSIGEIEVGLSFRLSLRFRLPFIRPATAYRSASVSGRIRFPRSATRSSAGQMYSVSPLLAQCRRTLASFHSFRTACLGVTSDAFDHGSCSKSTST</sequence>
<evidence type="ECO:0000313" key="1">
    <source>
        <dbReference type="EMBL" id="GJE99318.1"/>
    </source>
</evidence>
<protein>
    <submittedName>
        <fullName evidence="1">Uncharacterized protein</fullName>
    </submittedName>
</protein>